<sequence length="320" mass="37015">MVIVPIHQVSSSIPPLSTPIIDLLPLKPVSPLIQEPIITATTTTTLPPPPPLLPQSTTDPDLANLNEVVKEAVHNALQAPLRERLRDLSEFQMKEILHDRMFESGSYRSYPDHTTLYKAFEVSMQHDNNDELHEALATSRKRRRDDQDPPPPPPKDSDPPSSSSKKKHASLFIQTFDDNLIPEDMHLSESEDTGAAHLPKIKTRPDWLKPVQEEDTSKTPEPDWVIPPNDLPETEVHKFSDGTLTRILEKLDYMVKDYELFKLNPGMENMIWTEDDKWRSQEFIKLIERRLKIRRIFRSLERFVSGRLRNIDYRLINRTE</sequence>
<evidence type="ECO:0000313" key="2">
    <source>
        <dbReference type="EMBL" id="GJT04626.1"/>
    </source>
</evidence>
<evidence type="ECO:0000313" key="3">
    <source>
        <dbReference type="Proteomes" id="UP001151760"/>
    </source>
</evidence>
<reference evidence="2" key="1">
    <citation type="journal article" date="2022" name="Int. J. Mol. Sci.">
        <title>Draft Genome of Tanacetum Coccineum: Genomic Comparison of Closely Related Tanacetum-Family Plants.</title>
        <authorList>
            <person name="Yamashiro T."/>
            <person name="Shiraishi A."/>
            <person name="Nakayama K."/>
            <person name="Satake H."/>
        </authorList>
    </citation>
    <scope>NUCLEOTIDE SEQUENCE</scope>
</reference>
<reference evidence="2" key="2">
    <citation type="submission" date="2022-01" db="EMBL/GenBank/DDBJ databases">
        <authorList>
            <person name="Yamashiro T."/>
            <person name="Shiraishi A."/>
            <person name="Satake H."/>
            <person name="Nakayama K."/>
        </authorList>
    </citation>
    <scope>NUCLEOTIDE SEQUENCE</scope>
</reference>
<feature type="region of interest" description="Disordered" evidence="1">
    <location>
        <begin position="136"/>
        <end position="168"/>
    </location>
</feature>
<proteinExistence type="predicted"/>
<feature type="compositionally biased region" description="Basic and acidic residues" evidence="1">
    <location>
        <begin position="203"/>
        <end position="221"/>
    </location>
</feature>
<dbReference type="Proteomes" id="UP001151760">
    <property type="component" value="Unassembled WGS sequence"/>
</dbReference>
<name>A0ABQ5APN2_9ASTR</name>
<comment type="caution">
    <text evidence="2">The sequence shown here is derived from an EMBL/GenBank/DDBJ whole genome shotgun (WGS) entry which is preliminary data.</text>
</comment>
<feature type="region of interest" description="Disordered" evidence="1">
    <location>
        <begin position="189"/>
        <end position="230"/>
    </location>
</feature>
<accession>A0ABQ5APN2</accession>
<organism evidence="2 3">
    <name type="scientific">Tanacetum coccineum</name>
    <dbReference type="NCBI Taxonomy" id="301880"/>
    <lineage>
        <taxon>Eukaryota</taxon>
        <taxon>Viridiplantae</taxon>
        <taxon>Streptophyta</taxon>
        <taxon>Embryophyta</taxon>
        <taxon>Tracheophyta</taxon>
        <taxon>Spermatophyta</taxon>
        <taxon>Magnoliopsida</taxon>
        <taxon>eudicotyledons</taxon>
        <taxon>Gunneridae</taxon>
        <taxon>Pentapetalae</taxon>
        <taxon>asterids</taxon>
        <taxon>campanulids</taxon>
        <taxon>Asterales</taxon>
        <taxon>Asteraceae</taxon>
        <taxon>Asteroideae</taxon>
        <taxon>Anthemideae</taxon>
        <taxon>Anthemidinae</taxon>
        <taxon>Tanacetum</taxon>
    </lineage>
</organism>
<keyword evidence="3" id="KW-1185">Reference proteome</keyword>
<gene>
    <name evidence="2" type="ORF">Tco_0839088</name>
</gene>
<evidence type="ECO:0000256" key="1">
    <source>
        <dbReference type="SAM" id="MobiDB-lite"/>
    </source>
</evidence>
<dbReference type="EMBL" id="BQNB010012523">
    <property type="protein sequence ID" value="GJT04626.1"/>
    <property type="molecule type" value="Genomic_DNA"/>
</dbReference>
<protein>
    <submittedName>
        <fullName evidence="2">Uncharacterized protein</fullName>
    </submittedName>
</protein>